<evidence type="ECO:0000313" key="2">
    <source>
        <dbReference type="EMBL" id="SPP63155.1"/>
    </source>
</evidence>
<accession>A0A330L066</accession>
<reference evidence="3" key="1">
    <citation type="submission" date="2018-04" db="EMBL/GenBank/DDBJ databases">
        <authorList>
            <person name="Lucker S."/>
            <person name="Sakoula D."/>
        </authorList>
    </citation>
    <scope>NUCLEOTIDE SEQUENCE [LARGE SCALE GENOMIC DNA]</scope>
</reference>
<dbReference type="Proteomes" id="UP000248168">
    <property type="component" value="Unassembled WGS sequence"/>
</dbReference>
<dbReference type="AlphaFoldDB" id="A0A330L066"/>
<keyword evidence="3" id="KW-1185">Reference proteome</keyword>
<dbReference type="InParanoid" id="A0A330L066"/>
<sequence>MLRRVNHMLTVLMPRAGECKTVSQRESHERSHVPNQGGGHHAGPESCAEHWSVVCRSCDRRGARCLWCVAGLG</sequence>
<organism evidence="2 3">
    <name type="scientific">Nitrospira lenta</name>
    <dbReference type="NCBI Taxonomy" id="1436998"/>
    <lineage>
        <taxon>Bacteria</taxon>
        <taxon>Pseudomonadati</taxon>
        <taxon>Nitrospirota</taxon>
        <taxon>Nitrospiria</taxon>
        <taxon>Nitrospirales</taxon>
        <taxon>Nitrospiraceae</taxon>
        <taxon>Nitrospira</taxon>
    </lineage>
</organism>
<dbReference type="EMBL" id="OUNR01000001">
    <property type="protein sequence ID" value="SPP63155.1"/>
    <property type="molecule type" value="Genomic_DNA"/>
</dbReference>
<feature type="compositionally biased region" description="Basic and acidic residues" evidence="1">
    <location>
        <begin position="23"/>
        <end position="32"/>
    </location>
</feature>
<proteinExistence type="predicted"/>
<gene>
    <name evidence="2" type="ORF">NITLEN_10241</name>
</gene>
<feature type="region of interest" description="Disordered" evidence="1">
    <location>
        <begin position="20"/>
        <end position="46"/>
    </location>
</feature>
<evidence type="ECO:0000256" key="1">
    <source>
        <dbReference type="SAM" id="MobiDB-lite"/>
    </source>
</evidence>
<name>A0A330L066_9BACT</name>
<protein>
    <submittedName>
        <fullName evidence="2">Uncharacterized protein</fullName>
    </submittedName>
</protein>
<evidence type="ECO:0000313" key="3">
    <source>
        <dbReference type="Proteomes" id="UP000248168"/>
    </source>
</evidence>